<reference evidence="2 3" key="1">
    <citation type="submission" date="2018-05" db="EMBL/GenBank/DDBJ databases">
        <title>Genomic Encyclopedia of Type Strains, Phase IV (KMG-IV): sequencing the most valuable type-strain genomes for metagenomic binning, comparative biology and taxonomic classification.</title>
        <authorList>
            <person name="Goeker M."/>
        </authorList>
    </citation>
    <scope>NUCLEOTIDE SEQUENCE [LARGE SCALE GENOMIC DNA]</scope>
    <source>
        <strain evidence="2 3">DSM 6462</strain>
    </source>
</reference>
<comment type="caution">
    <text evidence="2">The sequence shown here is derived from an EMBL/GenBank/DDBJ whole genome shotgun (WGS) entry which is preliminary data.</text>
</comment>
<dbReference type="EMBL" id="QJJK01000014">
    <property type="protein sequence ID" value="PXW53148.1"/>
    <property type="molecule type" value="Genomic_DNA"/>
</dbReference>
<gene>
    <name evidence="2" type="ORF">C7450_11424</name>
</gene>
<evidence type="ECO:0000313" key="3">
    <source>
        <dbReference type="Proteomes" id="UP000248021"/>
    </source>
</evidence>
<organism evidence="2 3">
    <name type="scientific">Chelatococcus asaccharovorans</name>
    <dbReference type="NCBI Taxonomy" id="28210"/>
    <lineage>
        <taxon>Bacteria</taxon>
        <taxon>Pseudomonadati</taxon>
        <taxon>Pseudomonadota</taxon>
        <taxon>Alphaproteobacteria</taxon>
        <taxon>Hyphomicrobiales</taxon>
        <taxon>Chelatococcaceae</taxon>
        <taxon>Chelatococcus</taxon>
    </lineage>
</organism>
<proteinExistence type="predicted"/>
<evidence type="ECO:0000259" key="1">
    <source>
        <dbReference type="Pfam" id="PF01869"/>
    </source>
</evidence>
<dbReference type="AlphaFoldDB" id="A0A2V3TWE7"/>
<dbReference type="InterPro" id="IPR002731">
    <property type="entry name" value="ATPase_BadF"/>
</dbReference>
<keyword evidence="2" id="KW-0808">Transferase</keyword>
<evidence type="ECO:0000313" key="2">
    <source>
        <dbReference type="EMBL" id="PXW53148.1"/>
    </source>
</evidence>
<dbReference type="PANTHER" id="PTHR43190:SF3">
    <property type="entry name" value="N-ACETYL-D-GLUCOSAMINE KINASE"/>
    <property type="match status" value="1"/>
</dbReference>
<protein>
    <submittedName>
        <fullName evidence="2">Glucosamine kinase</fullName>
    </submittedName>
</protein>
<keyword evidence="2" id="KW-0418">Kinase</keyword>
<dbReference type="InterPro" id="IPR052519">
    <property type="entry name" value="Euk-type_GlcNAc_Kinase"/>
</dbReference>
<keyword evidence="3" id="KW-1185">Reference proteome</keyword>
<accession>A0A2V3TWE7</accession>
<dbReference type="SUPFAM" id="SSF53067">
    <property type="entry name" value="Actin-like ATPase domain"/>
    <property type="match status" value="2"/>
</dbReference>
<dbReference type="RefSeq" id="WP_110377681.1">
    <property type="nucleotide sequence ID" value="NZ_JAHBRY010000001.1"/>
</dbReference>
<name>A0A2V3TWE7_9HYPH</name>
<dbReference type="Gene3D" id="3.30.420.40">
    <property type="match status" value="2"/>
</dbReference>
<dbReference type="GO" id="GO:0016301">
    <property type="term" value="F:kinase activity"/>
    <property type="evidence" value="ECO:0007669"/>
    <property type="project" value="UniProtKB-KW"/>
</dbReference>
<dbReference type="Pfam" id="PF01869">
    <property type="entry name" value="BcrAD_BadFG"/>
    <property type="match status" value="1"/>
</dbReference>
<dbReference type="InterPro" id="IPR043129">
    <property type="entry name" value="ATPase_NBD"/>
</dbReference>
<dbReference type="CDD" id="cd24082">
    <property type="entry name" value="ASKHA_NBD_GspK-like"/>
    <property type="match status" value="1"/>
</dbReference>
<sequence length="301" mass="30155">MTDALFIGIDGGGTHCRARIRDAQGALVGEGRGGPANIRLGPETVMASILAAARAAAAAGNLGEENVHRMHAGLGLAGAAQSKPLALFKSLPHPFASVSVDTDAYTAWLGATEGAEGAILILGTGSCGFAVVEGTRHSVGGYGSIISDGGSGAVIGREGLRRAVLAFDELGPRSALTDELLGHFGHSVEAIVDWADVATPGDFAGFTPTILAHAAAGDPVATAIIAAAAAEADTLIARLLALGAPTVALLGGLAGPLTPWLSPHAHDHIVAARADAMDGAILMAQQHAMTCASDLSPRIRP</sequence>
<dbReference type="Proteomes" id="UP000248021">
    <property type="component" value="Unassembled WGS sequence"/>
</dbReference>
<dbReference type="PANTHER" id="PTHR43190">
    <property type="entry name" value="N-ACETYL-D-GLUCOSAMINE KINASE"/>
    <property type="match status" value="1"/>
</dbReference>
<dbReference type="OrthoDB" id="63487at2"/>
<feature type="domain" description="ATPase BadF/BadG/BcrA/BcrD type" evidence="1">
    <location>
        <begin position="7"/>
        <end position="257"/>
    </location>
</feature>